<keyword evidence="2" id="KW-0812">Transmembrane</keyword>
<protein>
    <submittedName>
        <fullName evidence="3">Uncharacterized protein</fullName>
    </submittedName>
</protein>
<proteinExistence type="predicted"/>
<evidence type="ECO:0000313" key="3">
    <source>
        <dbReference type="EMBL" id="MCP2262180.1"/>
    </source>
</evidence>
<feature type="compositionally biased region" description="Basic and acidic residues" evidence="1">
    <location>
        <begin position="70"/>
        <end position="83"/>
    </location>
</feature>
<reference evidence="3 4" key="1">
    <citation type="submission" date="2022-06" db="EMBL/GenBank/DDBJ databases">
        <title>Genomic Encyclopedia of Archaeal and Bacterial Type Strains, Phase II (KMG-II): from individual species to whole genera.</title>
        <authorList>
            <person name="Goeker M."/>
        </authorList>
    </citation>
    <scope>NUCLEOTIDE SEQUENCE [LARGE SCALE GENOMIC DNA]</scope>
    <source>
        <strain evidence="3 4">DSM 40477</strain>
    </source>
</reference>
<keyword evidence="2" id="KW-1133">Transmembrane helix</keyword>
<evidence type="ECO:0000256" key="2">
    <source>
        <dbReference type="SAM" id="Phobius"/>
    </source>
</evidence>
<sequence length="83" mass="8945">MDVILTSMSAPMVEGSWGAGWVWSLTTSLVVSLGVFLVWLLATRGSTPGASGPVAAVREPLPEGYAPRGRRTEDYPERTRALR</sequence>
<feature type="transmembrane region" description="Helical" evidence="2">
    <location>
        <begin position="20"/>
        <end position="42"/>
    </location>
</feature>
<organism evidence="3 4">
    <name type="scientific">Streptoalloteichus tenebrarius (strain ATCC 17920 / DSM 40477 / JCM 4838 / CBS 697.72 / NBRC 16177 / NCIMB 11028 / NRRL B-12390 / A12253. 1 / ISP 5477)</name>
    <name type="common">Streptomyces tenebrarius</name>
    <dbReference type="NCBI Taxonomy" id="1933"/>
    <lineage>
        <taxon>Bacteria</taxon>
        <taxon>Bacillati</taxon>
        <taxon>Actinomycetota</taxon>
        <taxon>Actinomycetes</taxon>
        <taxon>Pseudonocardiales</taxon>
        <taxon>Pseudonocardiaceae</taxon>
        <taxon>Streptoalloteichus</taxon>
    </lineage>
</organism>
<comment type="caution">
    <text evidence="3">The sequence shown here is derived from an EMBL/GenBank/DDBJ whole genome shotgun (WGS) entry which is preliminary data.</text>
</comment>
<gene>
    <name evidence="3" type="ORF">LX15_005914</name>
</gene>
<evidence type="ECO:0000313" key="4">
    <source>
        <dbReference type="Proteomes" id="UP001205311"/>
    </source>
</evidence>
<keyword evidence="2" id="KW-0472">Membrane</keyword>
<accession>A0ABT1I352</accession>
<keyword evidence="4" id="KW-1185">Reference proteome</keyword>
<evidence type="ECO:0000256" key="1">
    <source>
        <dbReference type="SAM" id="MobiDB-lite"/>
    </source>
</evidence>
<feature type="region of interest" description="Disordered" evidence="1">
    <location>
        <begin position="46"/>
        <end position="83"/>
    </location>
</feature>
<name>A0ABT1I352_STRSD</name>
<dbReference type="RefSeq" id="WP_253674163.1">
    <property type="nucleotide sequence ID" value="NZ_JAMTCP010000059.1"/>
</dbReference>
<dbReference type="Proteomes" id="UP001205311">
    <property type="component" value="Unassembled WGS sequence"/>
</dbReference>
<dbReference type="EMBL" id="JAMTCP010000059">
    <property type="protein sequence ID" value="MCP2262180.1"/>
    <property type="molecule type" value="Genomic_DNA"/>
</dbReference>